<accession>A0A3A1MMR8</accession>
<organism evidence="11 12">
    <name type="scientific">Candidatus Karelsulcia muelleri</name>
    <dbReference type="NCBI Taxonomy" id="336810"/>
    <lineage>
        <taxon>Bacteria</taxon>
        <taxon>Pseudomonadati</taxon>
        <taxon>Bacteroidota</taxon>
        <taxon>Flavobacteriia</taxon>
        <taxon>Flavobacteriales</taxon>
        <taxon>Candidatus Karelsulcia</taxon>
    </lineage>
</organism>
<evidence type="ECO:0000313" key="11">
    <source>
        <dbReference type="EMBL" id="RIU86570.1"/>
    </source>
</evidence>
<comment type="subcellular location">
    <subcellularLocation>
        <location evidence="9">Cell membrane</location>
        <topology evidence="9">Multi-pass membrane protein</topology>
    </subcellularLocation>
</comment>
<dbReference type="GO" id="GO:0006508">
    <property type="term" value="P:proteolysis"/>
    <property type="evidence" value="ECO:0007669"/>
    <property type="project" value="UniProtKB-KW"/>
</dbReference>
<reference evidence="11 12" key="2">
    <citation type="submission" date="2018-10" db="EMBL/GenBank/DDBJ databases">
        <title>Draft genome sequence of Candidatus Sulcia muelleri from Kolla paulula, a vector of Xylella fastidiosa causing Pierces disease of grapevine in Taiwan.</title>
        <authorList>
            <person name="Shih H.-T."/>
        </authorList>
    </citation>
    <scope>NUCLEOTIDE SEQUENCE [LARGE SCALE GENOMIC DNA]</scope>
    <source>
        <strain evidence="11 12">KPTW1</strain>
    </source>
</reference>
<evidence type="ECO:0000256" key="1">
    <source>
        <dbReference type="ARBA" id="ARBA00006139"/>
    </source>
</evidence>
<evidence type="ECO:0000313" key="12">
    <source>
        <dbReference type="Proteomes" id="UP000265496"/>
    </source>
</evidence>
<feature type="transmembrane region" description="Helical" evidence="9">
    <location>
        <begin position="6"/>
        <end position="26"/>
    </location>
</feature>
<dbReference type="GO" id="GO:0004190">
    <property type="term" value="F:aspartic-type endopeptidase activity"/>
    <property type="evidence" value="ECO:0007669"/>
    <property type="project" value="UniProtKB-UniRule"/>
</dbReference>
<evidence type="ECO:0000256" key="2">
    <source>
        <dbReference type="ARBA" id="ARBA00022475"/>
    </source>
</evidence>
<dbReference type="HAMAP" id="MF_00161">
    <property type="entry name" value="LspA"/>
    <property type="match status" value="1"/>
</dbReference>
<feature type="active site" evidence="9">
    <location>
        <position position="181"/>
    </location>
</feature>
<dbReference type="PRINTS" id="PR00781">
    <property type="entry name" value="LIPOSIGPTASE"/>
</dbReference>
<keyword evidence="5 9" id="KW-0064">Aspartyl protease</keyword>
<evidence type="ECO:0000256" key="8">
    <source>
        <dbReference type="ARBA" id="ARBA00023136"/>
    </source>
</evidence>
<keyword evidence="2 9" id="KW-1003">Cell membrane</keyword>
<feature type="transmembrane region" description="Helical" evidence="9">
    <location>
        <begin position="47"/>
        <end position="65"/>
    </location>
</feature>
<protein>
    <recommendedName>
        <fullName evidence="9">Lipoprotein signal peptidase</fullName>
        <ecNumber evidence="9">3.4.23.36</ecNumber>
    </recommendedName>
    <alternativeName>
        <fullName evidence="9">Prolipoprotein signal peptidase</fullName>
    </alternativeName>
    <alternativeName>
        <fullName evidence="9">Signal peptidase II</fullName>
        <shortName evidence="9">SPase II</shortName>
    </alternativeName>
</protein>
<dbReference type="UniPathway" id="UPA00665"/>
<evidence type="ECO:0000256" key="4">
    <source>
        <dbReference type="ARBA" id="ARBA00022692"/>
    </source>
</evidence>
<gene>
    <name evidence="9" type="primary">lspA</name>
    <name evidence="11" type="ORF">D2A33_00095</name>
</gene>
<evidence type="ECO:0000256" key="6">
    <source>
        <dbReference type="ARBA" id="ARBA00022801"/>
    </source>
</evidence>
<sequence>MPVPATIIIYIILIKFYLITLILINLDQILKIYVKTNLELGQSLKRFKWLKFFFIENPGIGYGYHLKYGDIEKIIISIIRTILIVIYFIYFYRNRKNIIYNYLKISICLLLAGSISNLLDCFFYGVIFNQGLIFTNKTWTGYEGISKFILYKKKGYSFFMCGCVVDMLYFPIFNVIFNIADTCISIGGLIFLLLPRLDSNQRHPD</sequence>
<reference evidence="12" key="1">
    <citation type="submission" date="2018-08" db="EMBL/GenBank/DDBJ databases">
        <authorList>
            <person name="Dai Z."/>
        </authorList>
    </citation>
    <scope>NUCLEOTIDE SEQUENCE [LARGE SCALE GENOMIC DNA]</scope>
    <source>
        <strain evidence="12">KPTW1</strain>
    </source>
</reference>
<comment type="caution">
    <text evidence="11">The sequence shown here is derived from an EMBL/GenBank/DDBJ whole genome shotgun (WGS) entry which is preliminary data.</text>
</comment>
<dbReference type="EC" id="3.4.23.36" evidence="9"/>
<dbReference type="GO" id="GO:0005886">
    <property type="term" value="C:plasma membrane"/>
    <property type="evidence" value="ECO:0007669"/>
    <property type="project" value="UniProtKB-SubCell"/>
</dbReference>
<feature type="active site" evidence="9">
    <location>
        <position position="166"/>
    </location>
</feature>
<dbReference type="AlphaFoldDB" id="A0A3A1MMR8"/>
<keyword evidence="6 9" id="KW-0378">Hydrolase</keyword>
<comment type="similarity">
    <text evidence="1 9 10">Belongs to the peptidase A8 family.</text>
</comment>
<keyword evidence="3 9" id="KW-0645">Protease</keyword>
<dbReference type="Pfam" id="PF01252">
    <property type="entry name" value="Peptidase_A8"/>
    <property type="match status" value="1"/>
</dbReference>
<dbReference type="PANTHER" id="PTHR33695">
    <property type="entry name" value="LIPOPROTEIN SIGNAL PEPTIDASE"/>
    <property type="match status" value="1"/>
</dbReference>
<dbReference type="PANTHER" id="PTHR33695:SF1">
    <property type="entry name" value="LIPOPROTEIN SIGNAL PEPTIDASE"/>
    <property type="match status" value="1"/>
</dbReference>
<evidence type="ECO:0000256" key="3">
    <source>
        <dbReference type="ARBA" id="ARBA00022670"/>
    </source>
</evidence>
<comment type="catalytic activity">
    <reaction evidence="9">
        <text>Release of signal peptides from bacterial membrane prolipoproteins. Hydrolyzes -Xaa-Yaa-Zaa-|-(S,diacylglyceryl)Cys-, in which Xaa is hydrophobic (preferably Leu), and Yaa (Ala or Ser) and Zaa (Gly or Ala) have small, neutral side chains.</text>
        <dbReference type="EC" id="3.4.23.36"/>
    </reaction>
</comment>
<comment type="function">
    <text evidence="9">This protein specifically catalyzes the removal of signal peptides from prolipoproteins.</text>
</comment>
<feature type="transmembrane region" description="Helical" evidence="9">
    <location>
        <begin position="168"/>
        <end position="194"/>
    </location>
</feature>
<name>A0A3A1MMR8_9FLAO</name>
<dbReference type="Proteomes" id="UP000265496">
    <property type="component" value="Unassembled WGS sequence"/>
</dbReference>
<evidence type="ECO:0000256" key="10">
    <source>
        <dbReference type="RuleBase" id="RU004181"/>
    </source>
</evidence>
<evidence type="ECO:0000256" key="7">
    <source>
        <dbReference type="ARBA" id="ARBA00022989"/>
    </source>
</evidence>
<keyword evidence="8 9" id="KW-0472">Membrane</keyword>
<keyword evidence="4 9" id="KW-0812">Transmembrane</keyword>
<dbReference type="InterPro" id="IPR001872">
    <property type="entry name" value="Peptidase_A8"/>
</dbReference>
<evidence type="ECO:0000256" key="5">
    <source>
        <dbReference type="ARBA" id="ARBA00022750"/>
    </source>
</evidence>
<feature type="transmembrane region" description="Helical" evidence="9">
    <location>
        <begin position="71"/>
        <end position="90"/>
    </location>
</feature>
<proteinExistence type="inferred from homology"/>
<comment type="pathway">
    <text evidence="9">Protein modification; lipoprotein biosynthesis (signal peptide cleavage).</text>
</comment>
<feature type="transmembrane region" description="Helical" evidence="9">
    <location>
        <begin position="102"/>
        <end position="127"/>
    </location>
</feature>
<evidence type="ECO:0000256" key="9">
    <source>
        <dbReference type="HAMAP-Rule" id="MF_00161"/>
    </source>
</evidence>
<keyword evidence="7 9" id="KW-1133">Transmembrane helix</keyword>
<dbReference type="EMBL" id="QWZP01000002">
    <property type="protein sequence ID" value="RIU86570.1"/>
    <property type="molecule type" value="Genomic_DNA"/>
</dbReference>